<accession>A0A9P3UX28</accession>
<proteinExistence type="predicted"/>
<dbReference type="Proteomes" id="UP001064782">
    <property type="component" value="Unassembled WGS sequence"/>
</dbReference>
<dbReference type="AlphaFoldDB" id="A0A9P3UX28"/>
<dbReference type="EMBL" id="BRXE01000006">
    <property type="protein sequence ID" value="GLB81799.1"/>
    <property type="molecule type" value="Genomic_DNA"/>
</dbReference>
<protein>
    <submittedName>
        <fullName evidence="3">Uncharacterized protein</fullName>
    </submittedName>
</protein>
<sequence length="111" mass="11666">MKLINRGLAAGFALTCVAVGLAGPAHAELLEGTYAARVIEPQGFPTNTWVFSSCGPDCLLRQIGSNENTYVELHRQGTSWVGTAGSTTTTIDNASLVVHSGPFVFELTKVG</sequence>
<dbReference type="EMBL" id="BRZI01000008">
    <property type="protein sequence ID" value="GLD29791.1"/>
    <property type="molecule type" value="Genomic_DNA"/>
</dbReference>
<name>A0A9P3UX28_9MYCO</name>
<gene>
    <name evidence="3" type="ORF">Mkiyose1413_16740</name>
    <name evidence="2" type="ORF">SRL2020028_10550</name>
</gene>
<dbReference type="Proteomes" id="UP001165663">
    <property type="component" value="Unassembled WGS sequence"/>
</dbReference>
<keyword evidence="1" id="KW-0732">Signal</keyword>
<comment type="caution">
    <text evidence="3">The sequence shown here is derived from an EMBL/GenBank/DDBJ whole genome shotgun (WGS) entry which is preliminary data.</text>
</comment>
<evidence type="ECO:0000313" key="3">
    <source>
        <dbReference type="EMBL" id="GLD29791.1"/>
    </source>
</evidence>
<evidence type="ECO:0000256" key="1">
    <source>
        <dbReference type="SAM" id="SignalP"/>
    </source>
</evidence>
<keyword evidence="4" id="KW-1185">Reference proteome</keyword>
<feature type="signal peptide" evidence="1">
    <location>
        <begin position="1"/>
        <end position="27"/>
    </location>
</feature>
<reference evidence="3" key="1">
    <citation type="submission" date="2022-08" db="EMBL/GenBank/DDBJ databases">
        <title>Mycobacterium kiyosense sp. nov., scotochromogenic slow-glowing species isolated from respiratory specimens.</title>
        <authorList>
            <person name="Fukano H."/>
            <person name="Kazumi Y."/>
            <person name="Sakagami N."/>
            <person name="Ato M."/>
            <person name="Mitarai S."/>
            <person name="Hoshino Y."/>
        </authorList>
    </citation>
    <scope>NUCLEOTIDE SEQUENCE</scope>
    <source>
        <strain evidence="3">1413</strain>
        <strain evidence="2">SRL2020-028</strain>
    </source>
</reference>
<feature type="chain" id="PRO_5040262237" evidence="1">
    <location>
        <begin position="28"/>
        <end position="111"/>
    </location>
</feature>
<evidence type="ECO:0000313" key="2">
    <source>
        <dbReference type="EMBL" id="GLB81799.1"/>
    </source>
</evidence>
<organism evidence="3 4">
    <name type="scientific">Mycobacterium kiyosense</name>
    <dbReference type="NCBI Taxonomy" id="2871094"/>
    <lineage>
        <taxon>Bacteria</taxon>
        <taxon>Bacillati</taxon>
        <taxon>Actinomycetota</taxon>
        <taxon>Actinomycetes</taxon>
        <taxon>Mycobacteriales</taxon>
        <taxon>Mycobacteriaceae</taxon>
        <taxon>Mycobacterium</taxon>
    </lineage>
</organism>
<evidence type="ECO:0000313" key="4">
    <source>
        <dbReference type="Proteomes" id="UP001064782"/>
    </source>
</evidence>